<dbReference type="AlphaFoldDB" id="A0AAV1P0X9"/>
<dbReference type="EMBL" id="CAWUFR010000082">
    <property type="protein sequence ID" value="CAK6965366.1"/>
    <property type="molecule type" value="Genomic_DNA"/>
</dbReference>
<name>A0AAV1P0X9_SCOSC</name>
<evidence type="ECO:0000313" key="1">
    <source>
        <dbReference type="EMBL" id="CAK6965366.1"/>
    </source>
</evidence>
<sequence length="149" mass="17714">MRIHQVVTVTPGQIRYSDVSCLCSMRQTLECHCYNFKTFTFEVQARAPTQKDNSQNPPVIPWQNSDIISQWCCLKYDDEIYPGVIQEVNETHVKVKCMHRIAINCFFWPQRDDVLWYMHEDIIRMILPPTSVTSRHMEINRDTNKIDYE</sequence>
<dbReference type="Proteomes" id="UP001314229">
    <property type="component" value="Unassembled WGS sequence"/>
</dbReference>
<protein>
    <submittedName>
        <fullName evidence="1">Uncharacterized protein</fullName>
    </submittedName>
</protein>
<reference evidence="1 2" key="1">
    <citation type="submission" date="2024-01" db="EMBL/GenBank/DDBJ databases">
        <authorList>
            <person name="Alioto T."/>
            <person name="Alioto T."/>
            <person name="Gomez Garrido J."/>
        </authorList>
    </citation>
    <scope>NUCLEOTIDE SEQUENCE [LARGE SCALE GENOMIC DNA]</scope>
</reference>
<comment type="caution">
    <text evidence="1">The sequence shown here is derived from an EMBL/GenBank/DDBJ whole genome shotgun (WGS) entry which is preliminary data.</text>
</comment>
<accession>A0AAV1P0X9</accession>
<organism evidence="1 2">
    <name type="scientific">Scomber scombrus</name>
    <name type="common">Atlantic mackerel</name>
    <name type="synonym">Scomber vernalis</name>
    <dbReference type="NCBI Taxonomy" id="13677"/>
    <lineage>
        <taxon>Eukaryota</taxon>
        <taxon>Metazoa</taxon>
        <taxon>Chordata</taxon>
        <taxon>Craniata</taxon>
        <taxon>Vertebrata</taxon>
        <taxon>Euteleostomi</taxon>
        <taxon>Actinopterygii</taxon>
        <taxon>Neopterygii</taxon>
        <taxon>Teleostei</taxon>
        <taxon>Neoteleostei</taxon>
        <taxon>Acanthomorphata</taxon>
        <taxon>Pelagiaria</taxon>
        <taxon>Scombriformes</taxon>
        <taxon>Scombridae</taxon>
        <taxon>Scomber</taxon>
    </lineage>
</organism>
<evidence type="ECO:0000313" key="2">
    <source>
        <dbReference type="Proteomes" id="UP001314229"/>
    </source>
</evidence>
<keyword evidence="2" id="KW-1185">Reference proteome</keyword>
<gene>
    <name evidence="1" type="ORF">FSCOSCO3_A030333</name>
</gene>
<proteinExistence type="predicted"/>